<evidence type="ECO:0000256" key="8">
    <source>
        <dbReference type="ARBA" id="ARBA00023224"/>
    </source>
</evidence>
<dbReference type="OMA" id="HIYITIW"/>
<dbReference type="InterPro" id="IPR001402">
    <property type="entry name" value="Prolrel_pep_rcpt"/>
</dbReference>
<comment type="similarity">
    <text evidence="2">Belongs to the G-protein coupled receptor 1 family.</text>
</comment>
<dbReference type="AlphaFoldDB" id="T1HDZ7"/>
<dbReference type="GO" id="GO:0005886">
    <property type="term" value="C:plasma membrane"/>
    <property type="evidence" value="ECO:0007669"/>
    <property type="project" value="TreeGrafter"/>
</dbReference>
<keyword evidence="4" id="KW-1133">Transmembrane helix</keyword>
<dbReference type="EMBL" id="ACPB03004852">
    <property type="status" value="NOT_ANNOTATED_CDS"/>
    <property type="molecule type" value="Genomic_DNA"/>
</dbReference>
<dbReference type="PRINTS" id="PR01018">
    <property type="entry name" value="PRPRECEPTOR"/>
</dbReference>
<evidence type="ECO:0000256" key="4">
    <source>
        <dbReference type="ARBA" id="ARBA00022989"/>
    </source>
</evidence>
<dbReference type="EnsemblMetazoa" id="RPRC002269-RA">
    <property type="protein sequence ID" value="RPRC002269-PA"/>
    <property type="gene ID" value="RPRC002269"/>
</dbReference>
<proteinExistence type="inferred from homology"/>
<dbReference type="EMBL" id="ACPB03004851">
    <property type="status" value="NOT_ANNOTATED_CDS"/>
    <property type="molecule type" value="Genomic_DNA"/>
</dbReference>
<name>T1HDZ7_RHOPR</name>
<evidence type="ECO:0000256" key="3">
    <source>
        <dbReference type="ARBA" id="ARBA00022692"/>
    </source>
</evidence>
<keyword evidence="8" id="KW-0807">Transducer</keyword>
<dbReference type="PROSITE" id="PS50262">
    <property type="entry name" value="G_PROTEIN_RECEP_F1_2"/>
    <property type="match status" value="1"/>
</dbReference>
<dbReference type="eggNOG" id="KOG3656">
    <property type="taxonomic scope" value="Eukaryota"/>
</dbReference>
<dbReference type="VEuPathDB" id="VectorBase:RPRC002269"/>
<keyword evidence="5" id="KW-0297">G-protein coupled receptor</keyword>
<dbReference type="PRINTS" id="PR00237">
    <property type="entry name" value="GPCRRHODOPSN"/>
</dbReference>
<evidence type="ECO:0000313" key="11">
    <source>
        <dbReference type="Proteomes" id="UP000015103"/>
    </source>
</evidence>
<reference evidence="10" key="1">
    <citation type="submission" date="2015-05" db="UniProtKB">
        <authorList>
            <consortium name="EnsemblMetazoa"/>
        </authorList>
    </citation>
    <scope>IDENTIFICATION</scope>
</reference>
<feature type="domain" description="G-protein coupled receptors family 1 profile" evidence="9">
    <location>
        <begin position="1"/>
        <end position="115"/>
    </location>
</feature>
<dbReference type="SUPFAM" id="SSF81321">
    <property type="entry name" value="Family A G protein-coupled receptor-like"/>
    <property type="match status" value="1"/>
</dbReference>
<dbReference type="PANTHER" id="PTHR24235">
    <property type="entry name" value="NEUROPEPTIDE Y RECEPTOR"/>
    <property type="match status" value="1"/>
</dbReference>
<dbReference type="GO" id="GO:0004983">
    <property type="term" value="F:neuropeptide Y receptor activity"/>
    <property type="evidence" value="ECO:0007669"/>
    <property type="project" value="InterPro"/>
</dbReference>
<keyword evidence="6" id="KW-0472">Membrane</keyword>
<dbReference type="GO" id="GO:0043005">
    <property type="term" value="C:neuron projection"/>
    <property type="evidence" value="ECO:0007669"/>
    <property type="project" value="TreeGrafter"/>
</dbReference>
<dbReference type="InterPro" id="IPR017452">
    <property type="entry name" value="GPCR_Rhodpsn_7TM"/>
</dbReference>
<organism evidence="10 11">
    <name type="scientific">Rhodnius prolixus</name>
    <name type="common">Triatomid bug</name>
    <dbReference type="NCBI Taxonomy" id="13249"/>
    <lineage>
        <taxon>Eukaryota</taxon>
        <taxon>Metazoa</taxon>
        <taxon>Ecdysozoa</taxon>
        <taxon>Arthropoda</taxon>
        <taxon>Hexapoda</taxon>
        <taxon>Insecta</taxon>
        <taxon>Pterygota</taxon>
        <taxon>Neoptera</taxon>
        <taxon>Paraneoptera</taxon>
        <taxon>Hemiptera</taxon>
        <taxon>Heteroptera</taxon>
        <taxon>Panheteroptera</taxon>
        <taxon>Cimicomorpha</taxon>
        <taxon>Reduviidae</taxon>
        <taxon>Triatominae</taxon>
        <taxon>Rhodnius</taxon>
    </lineage>
</organism>
<dbReference type="Proteomes" id="UP000015103">
    <property type="component" value="Unassembled WGS sequence"/>
</dbReference>
<evidence type="ECO:0000259" key="9">
    <source>
        <dbReference type="PROSITE" id="PS50262"/>
    </source>
</evidence>
<keyword evidence="11" id="KW-1185">Reference proteome</keyword>
<dbReference type="InParanoid" id="T1HDZ7"/>
<dbReference type="HOGENOM" id="CLU_142478_0_0_1"/>
<comment type="subcellular location">
    <subcellularLocation>
        <location evidence="1">Membrane</location>
        <topology evidence="1">Multi-pass membrane protein</topology>
    </subcellularLocation>
</comment>
<evidence type="ECO:0000256" key="5">
    <source>
        <dbReference type="ARBA" id="ARBA00023040"/>
    </source>
</evidence>
<dbReference type="Pfam" id="PF00001">
    <property type="entry name" value="7tm_1"/>
    <property type="match status" value="1"/>
</dbReference>
<dbReference type="Gene3D" id="1.20.1070.10">
    <property type="entry name" value="Rhodopsin 7-helix transmembrane proteins"/>
    <property type="match status" value="1"/>
</dbReference>
<evidence type="ECO:0000256" key="2">
    <source>
        <dbReference type="ARBA" id="ARBA00010663"/>
    </source>
</evidence>
<evidence type="ECO:0000313" key="10">
    <source>
        <dbReference type="EnsemblMetazoa" id="RPRC002269-PA"/>
    </source>
</evidence>
<dbReference type="PANTHER" id="PTHR24235:SF29">
    <property type="entry name" value="GH23382P"/>
    <property type="match status" value="1"/>
</dbReference>
<dbReference type="STRING" id="13249.T1HDZ7"/>
<evidence type="ECO:0000256" key="1">
    <source>
        <dbReference type="ARBA" id="ARBA00004141"/>
    </source>
</evidence>
<sequence>MVFGGMTSTIQFVLPFIVVTFCYVRVSVKLNDRARSKPGAKTSRKEEVDRERKKRTNRMLIAMVTIFGVSWLPINLINVINDLYMHTSSWTYYNLFFFLSHAVAMSSTCYNPFLYAWLNDNFRKEFKQIS</sequence>
<dbReference type="InterPro" id="IPR000276">
    <property type="entry name" value="GPCR_Rhodpsn"/>
</dbReference>
<dbReference type="GO" id="GO:0042923">
    <property type="term" value="F:neuropeptide binding"/>
    <property type="evidence" value="ECO:0007669"/>
    <property type="project" value="TreeGrafter"/>
</dbReference>
<keyword evidence="3" id="KW-0812">Transmembrane</keyword>
<accession>T1HDZ7</accession>
<protein>
    <submittedName>
        <fullName evidence="10">G_PROTEIN_RECEP_F1_2 domain-containing protein</fullName>
    </submittedName>
</protein>
<evidence type="ECO:0000256" key="6">
    <source>
        <dbReference type="ARBA" id="ARBA00023136"/>
    </source>
</evidence>
<evidence type="ECO:0000256" key="7">
    <source>
        <dbReference type="ARBA" id="ARBA00023170"/>
    </source>
</evidence>
<keyword evidence="7" id="KW-0675">Receptor</keyword>